<keyword evidence="1" id="KW-0812">Transmembrane</keyword>
<organism evidence="2 3">
    <name type="scientific">Chitinophaga ginsengisegetis</name>
    <dbReference type="NCBI Taxonomy" id="393003"/>
    <lineage>
        <taxon>Bacteria</taxon>
        <taxon>Pseudomonadati</taxon>
        <taxon>Bacteroidota</taxon>
        <taxon>Chitinophagia</taxon>
        <taxon>Chitinophagales</taxon>
        <taxon>Chitinophagaceae</taxon>
        <taxon>Chitinophaga</taxon>
    </lineage>
</organism>
<sequence>MKNTSEKITFYSTLSIGILLVFIGLFFLLNPLAAEAGFGISVPVNGNFSFHYIKGIRDLFSGITILGLLWTGERRALGVLLLAGTIVPVMDFCLVLHNPAYEAGKLIQHLVAIIMLLALGGYYLSSTAKKTSHAL</sequence>
<feature type="transmembrane region" description="Helical" evidence="1">
    <location>
        <begin position="49"/>
        <end position="70"/>
    </location>
</feature>
<dbReference type="RefSeq" id="WP_079469615.1">
    <property type="nucleotide sequence ID" value="NZ_FUZZ01000001.1"/>
</dbReference>
<keyword evidence="3" id="KW-1185">Reference proteome</keyword>
<dbReference type="AlphaFoldDB" id="A0A1T5NPW1"/>
<dbReference type="EMBL" id="FUZZ01000001">
    <property type="protein sequence ID" value="SKD02168.1"/>
    <property type="molecule type" value="Genomic_DNA"/>
</dbReference>
<accession>A0A1T5NPW1</accession>
<feature type="transmembrane region" description="Helical" evidence="1">
    <location>
        <begin position="9"/>
        <end position="29"/>
    </location>
</feature>
<feature type="transmembrane region" description="Helical" evidence="1">
    <location>
        <begin position="106"/>
        <end position="125"/>
    </location>
</feature>
<dbReference type="Proteomes" id="UP000190166">
    <property type="component" value="Unassembled WGS sequence"/>
</dbReference>
<proteinExistence type="predicted"/>
<evidence type="ECO:0008006" key="4">
    <source>
        <dbReference type="Google" id="ProtNLM"/>
    </source>
</evidence>
<evidence type="ECO:0000313" key="2">
    <source>
        <dbReference type="EMBL" id="SKD02168.1"/>
    </source>
</evidence>
<keyword evidence="1" id="KW-0472">Membrane</keyword>
<dbReference type="InterPro" id="IPR025363">
    <property type="entry name" value="DUF4267"/>
</dbReference>
<dbReference type="Pfam" id="PF14087">
    <property type="entry name" value="DUF4267"/>
    <property type="match status" value="1"/>
</dbReference>
<reference evidence="2 3" key="1">
    <citation type="submission" date="2017-02" db="EMBL/GenBank/DDBJ databases">
        <authorList>
            <person name="Peterson S.W."/>
        </authorList>
    </citation>
    <scope>NUCLEOTIDE SEQUENCE [LARGE SCALE GENOMIC DNA]</scope>
    <source>
        <strain evidence="2 3">DSM 18108</strain>
    </source>
</reference>
<evidence type="ECO:0000313" key="3">
    <source>
        <dbReference type="Proteomes" id="UP000190166"/>
    </source>
</evidence>
<feature type="transmembrane region" description="Helical" evidence="1">
    <location>
        <begin position="77"/>
        <end position="100"/>
    </location>
</feature>
<dbReference type="STRING" id="393003.SAMN05660461_2437"/>
<name>A0A1T5NPW1_9BACT</name>
<protein>
    <recommendedName>
        <fullName evidence="4">DUF4267 domain-containing protein</fullName>
    </recommendedName>
</protein>
<evidence type="ECO:0000256" key="1">
    <source>
        <dbReference type="SAM" id="Phobius"/>
    </source>
</evidence>
<gene>
    <name evidence="2" type="ORF">SAMN05660461_2437</name>
</gene>
<keyword evidence="1" id="KW-1133">Transmembrane helix</keyword>